<gene>
    <name evidence="3" type="ORF">ENSA5_25590</name>
</gene>
<evidence type="ECO:0000313" key="4">
    <source>
        <dbReference type="Proteomes" id="UP000237968"/>
    </source>
</evidence>
<dbReference type="Gene3D" id="3.30.70.1290">
    <property type="entry name" value="Transposase IS200-like"/>
    <property type="match status" value="1"/>
</dbReference>
<dbReference type="SUPFAM" id="SSF143422">
    <property type="entry name" value="Transposase IS200-like"/>
    <property type="match status" value="1"/>
</dbReference>
<accession>A0A2S9YAT3</accession>
<organism evidence="3 4">
    <name type="scientific">Enhygromyxa salina</name>
    <dbReference type="NCBI Taxonomy" id="215803"/>
    <lineage>
        <taxon>Bacteria</taxon>
        <taxon>Pseudomonadati</taxon>
        <taxon>Myxococcota</taxon>
        <taxon>Polyangia</taxon>
        <taxon>Nannocystales</taxon>
        <taxon>Nannocystaceae</taxon>
        <taxon>Enhygromyxa</taxon>
    </lineage>
</organism>
<dbReference type="EMBL" id="PVNK01000126">
    <property type="protein sequence ID" value="PRQ02224.1"/>
    <property type="molecule type" value="Genomic_DNA"/>
</dbReference>
<sequence>MAISSARKQASSDRRAANRARGQARPHARVRARPILPSTSYKVTRRCLERRMFLAPGRAPDEIVNFIGYCLAYTAAKFGVQIHAAVMMSDHYHIDLTDPRGDLVPWKQLFNSLIARGINAQRGRFDSVWSGDGPCDTCRPNDDETFKDLVYTIANPVDAGLVKWARLWPGFTTADWRFGETRTFKRPEGLFDPDGNMPEKATLTLVRPPIFSELDDDALYDKLAAAVRDVELEIQADFRAQSRRFMGPRKLARQHWNRVAMSFEERFTVAPKVAASSVWRRLAQLQRDRDWERKYAEARAAWRMGKPAVFPAGTYWLRRFAGVSVAQHPPS</sequence>
<dbReference type="Proteomes" id="UP000237968">
    <property type="component" value="Unassembled WGS sequence"/>
</dbReference>
<dbReference type="GO" id="GO:0004803">
    <property type="term" value="F:transposase activity"/>
    <property type="evidence" value="ECO:0007669"/>
    <property type="project" value="InterPro"/>
</dbReference>
<dbReference type="InterPro" id="IPR002686">
    <property type="entry name" value="Transposase_17"/>
</dbReference>
<reference evidence="3 4" key="1">
    <citation type="submission" date="2018-03" db="EMBL/GenBank/DDBJ databases">
        <title>Draft Genome Sequences of the Obligatory Marine Myxobacteria Enhygromyxa salina SWB005.</title>
        <authorList>
            <person name="Poehlein A."/>
            <person name="Moghaddam J.A."/>
            <person name="Harms H."/>
            <person name="Alanjari M."/>
            <person name="Koenig G.M."/>
            <person name="Daniel R."/>
            <person name="Schaeberle T.F."/>
        </authorList>
    </citation>
    <scope>NUCLEOTIDE SEQUENCE [LARGE SCALE GENOMIC DNA]</scope>
    <source>
        <strain evidence="3 4">SWB005</strain>
    </source>
</reference>
<evidence type="ECO:0000259" key="2">
    <source>
        <dbReference type="SMART" id="SM01321"/>
    </source>
</evidence>
<comment type="caution">
    <text evidence="3">The sequence shown here is derived from an EMBL/GenBank/DDBJ whole genome shotgun (WGS) entry which is preliminary data.</text>
</comment>
<feature type="region of interest" description="Disordered" evidence="1">
    <location>
        <begin position="1"/>
        <end position="31"/>
    </location>
</feature>
<protein>
    <recommendedName>
        <fullName evidence="2">Transposase IS200-like domain-containing protein</fullName>
    </recommendedName>
</protein>
<feature type="compositionally biased region" description="Basic residues" evidence="1">
    <location>
        <begin position="22"/>
        <end position="31"/>
    </location>
</feature>
<evidence type="ECO:0000256" key="1">
    <source>
        <dbReference type="SAM" id="MobiDB-lite"/>
    </source>
</evidence>
<proteinExistence type="predicted"/>
<dbReference type="AlphaFoldDB" id="A0A2S9YAT3"/>
<feature type="domain" description="Transposase IS200-like" evidence="2">
    <location>
        <begin position="36"/>
        <end position="155"/>
    </location>
</feature>
<keyword evidence="4" id="KW-1185">Reference proteome</keyword>
<dbReference type="InterPro" id="IPR036515">
    <property type="entry name" value="Transposase_17_sf"/>
</dbReference>
<name>A0A2S9YAT3_9BACT</name>
<evidence type="ECO:0000313" key="3">
    <source>
        <dbReference type="EMBL" id="PRQ02224.1"/>
    </source>
</evidence>
<dbReference type="SMART" id="SM01321">
    <property type="entry name" value="Y1_Tnp"/>
    <property type="match status" value="1"/>
</dbReference>
<dbReference type="GO" id="GO:0003677">
    <property type="term" value="F:DNA binding"/>
    <property type="evidence" value="ECO:0007669"/>
    <property type="project" value="InterPro"/>
</dbReference>
<dbReference type="GO" id="GO:0006313">
    <property type="term" value="P:DNA transposition"/>
    <property type="evidence" value="ECO:0007669"/>
    <property type="project" value="InterPro"/>
</dbReference>